<dbReference type="RefSeq" id="WP_037198001.1">
    <property type="nucleotide sequence ID" value="NZ_FMAF01000009.1"/>
</dbReference>
<dbReference type="SUPFAM" id="SSF54909">
    <property type="entry name" value="Dimeric alpha+beta barrel"/>
    <property type="match status" value="1"/>
</dbReference>
<name>A0A1C3WAD3_9HYPH</name>
<feature type="domain" description="ABM" evidence="1">
    <location>
        <begin position="5"/>
        <end position="94"/>
    </location>
</feature>
<organism evidence="2 3">
    <name type="scientific">Rhizobium lusitanum</name>
    <dbReference type="NCBI Taxonomy" id="293958"/>
    <lineage>
        <taxon>Bacteria</taxon>
        <taxon>Pseudomonadati</taxon>
        <taxon>Pseudomonadota</taxon>
        <taxon>Alphaproteobacteria</taxon>
        <taxon>Hyphomicrobiales</taxon>
        <taxon>Rhizobiaceae</taxon>
        <taxon>Rhizobium/Agrobacterium group</taxon>
        <taxon>Rhizobium</taxon>
    </lineage>
</organism>
<dbReference type="AlphaFoldDB" id="A0A1C3WAD3"/>
<sequence>MSDQLTVIAHLVARPDKIQDTKEFLMSLIERTRAEAGCVDYHLHQSQEDPANFAFYENWIDRAALDEHMETPYLKELIVRKNEFFKVDPDIRLLTMISPR</sequence>
<dbReference type="PANTHER" id="PTHR33336">
    <property type="entry name" value="QUINOL MONOOXYGENASE YGIN-RELATED"/>
    <property type="match status" value="1"/>
</dbReference>
<dbReference type="Proteomes" id="UP000199205">
    <property type="component" value="Unassembled WGS sequence"/>
</dbReference>
<reference evidence="3" key="1">
    <citation type="submission" date="2016-08" db="EMBL/GenBank/DDBJ databases">
        <authorList>
            <person name="Varghese N."/>
            <person name="Submissions Spin"/>
        </authorList>
    </citation>
    <scope>NUCLEOTIDE SEQUENCE [LARGE SCALE GENOMIC DNA]</scope>
    <source>
        <strain evidence="3">P1-7</strain>
    </source>
</reference>
<dbReference type="InterPro" id="IPR011008">
    <property type="entry name" value="Dimeric_a/b-barrel"/>
</dbReference>
<protein>
    <submittedName>
        <fullName evidence="2">Quinol monooxygenase YgiN</fullName>
    </submittedName>
</protein>
<evidence type="ECO:0000313" key="3">
    <source>
        <dbReference type="Proteomes" id="UP000199205"/>
    </source>
</evidence>
<keyword evidence="2" id="KW-0560">Oxidoreductase</keyword>
<gene>
    <name evidence="2" type="ORF">GA0061101_109124</name>
</gene>
<dbReference type="GO" id="GO:0004497">
    <property type="term" value="F:monooxygenase activity"/>
    <property type="evidence" value="ECO:0007669"/>
    <property type="project" value="UniProtKB-KW"/>
</dbReference>
<keyword evidence="2" id="KW-0503">Monooxygenase</keyword>
<evidence type="ECO:0000259" key="1">
    <source>
        <dbReference type="PROSITE" id="PS51725"/>
    </source>
</evidence>
<proteinExistence type="predicted"/>
<dbReference type="InterPro" id="IPR007138">
    <property type="entry name" value="ABM_dom"/>
</dbReference>
<dbReference type="InterPro" id="IPR050744">
    <property type="entry name" value="AI-2_Isomerase_LsrG"/>
</dbReference>
<dbReference type="Gene3D" id="3.30.70.100">
    <property type="match status" value="1"/>
</dbReference>
<dbReference type="OrthoDB" id="287932at2"/>
<dbReference type="EMBL" id="FMAF01000009">
    <property type="protein sequence ID" value="SCB36815.1"/>
    <property type="molecule type" value="Genomic_DNA"/>
</dbReference>
<dbReference type="PANTHER" id="PTHR33336:SF3">
    <property type="entry name" value="ABM DOMAIN-CONTAINING PROTEIN"/>
    <property type="match status" value="1"/>
</dbReference>
<accession>A0A1C3WAD3</accession>
<dbReference type="Pfam" id="PF03992">
    <property type="entry name" value="ABM"/>
    <property type="match status" value="1"/>
</dbReference>
<evidence type="ECO:0000313" key="2">
    <source>
        <dbReference type="EMBL" id="SCB36815.1"/>
    </source>
</evidence>
<dbReference type="PROSITE" id="PS51725">
    <property type="entry name" value="ABM"/>
    <property type="match status" value="1"/>
</dbReference>